<feature type="compositionally biased region" description="Basic and acidic residues" evidence="3">
    <location>
        <begin position="187"/>
        <end position="197"/>
    </location>
</feature>
<feature type="compositionally biased region" description="Polar residues" evidence="3">
    <location>
        <begin position="1346"/>
        <end position="1402"/>
    </location>
</feature>
<feature type="compositionally biased region" description="Basic and acidic residues" evidence="3">
    <location>
        <begin position="917"/>
        <end position="932"/>
    </location>
</feature>
<feature type="region of interest" description="Disordered" evidence="3">
    <location>
        <begin position="1088"/>
        <end position="1114"/>
    </location>
</feature>
<name>A0A9Q0YPP1_HOLLE</name>
<feature type="region of interest" description="Disordered" evidence="3">
    <location>
        <begin position="458"/>
        <end position="549"/>
    </location>
</feature>
<feature type="compositionally biased region" description="Polar residues" evidence="3">
    <location>
        <begin position="377"/>
        <end position="392"/>
    </location>
</feature>
<comment type="caution">
    <text evidence="5">The sequence shown here is derived from an EMBL/GenBank/DDBJ whole genome shotgun (WGS) entry which is preliminary data.</text>
</comment>
<feature type="compositionally biased region" description="Polar residues" evidence="3">
    <location>
        <begin position="474"/>
        <end position="492"/>
    </location>
</feature>
<protein>
    <recommendedName>
        <fullName evidence="4">Actin interacting protein 3-like C-terminal domain-containing protein</fullName>
    </recommendedName>
</protein>
<evidence type="ECO:0000313" key="5">
    <source>
        <dbReference type="EMBL" id="KAJ8025245.1"/>
    </source>
</evidence>
<reference evidence="5" key="1">
    <citation type="submission" date="2021-10" db="EMBL/GenBank/DDBJ databases">
        <title>Tropical sea cucumber genome reveals ecological adaptation and Cuvierian tubules defense mechanism.</title>
        <authorList>
            <person name="Chen T."/>
        </authorList>
    </citation>
    <scope>NUCLEOTIDE SEQUENCE</scope>
    <source>
        <strain evidence="5">Nanhai2018</strain>
        <tissue evidence="5">Muscle</tissue>
    </source>
</reference>
<sequence length="1494" mass="165922">MDHSDTQGYTNGYTETDLDDTVSEFDTAATGGFRRGGRARASLPVVRHAVNKSKEKPLGLVYLQYMNETKRALMPNEITGMDTVRALFVRSFKGKLSMEMMELPERKIYIRDPLTEIFYELENPHEVRDRTVLKIYEPGFQESIDGGVLRSSASTPVDLSYHSEPEVDQQVRQRRYHTMTMPVVNEREVDVRQRTKSEGATFSKQAPATQKQGNIPNGQQHHVERRQQPQYFQRGAPERATVGGTTPQRVPQNQAPFQRGIPGRASATLPRGGEAPRGGNIDRRTGPPQQSGQGIQERREKQAAQVTNGRMNVAPGNRPIPSGSKTLPPGASLEKPRPAQPHPDNQRIASQKMTDQRRLQGTVMRRGPEGDGHHLKSSQGSRNQPTNYNTSPRRGPPQNVPQTIQGHRSQPDLRAVQNSPSAIQHGRGSNTEEDTTRRIASMEAQIANLAGMVRSALHHGGTQSQGGSPVRTKPQINGNVQSRPVNGPSSVRQYPGQKRPDGSSPARQQPRPGIANGPSQGGRPQAGVKPIQGTMGYHSAQNSPRQTHQQRLVTPPQQFHRDGDQKETTPKLNLIPAQVEFIPPTGEPTTPNIGYVKTTEDSKTNKTAPLQRRQNGLVSAAQSNLKRSIRELREEHRNVRKMHLHMVQQMNDSFRSSAFKIRQALDSKPGIHDHPIRGQRSNVAMEMAKYKQKRDIIDRDLKQLESQVERLRLETVNNRSQVDIKSVDNLAQLLGNNSRLIAEQKAIFPVLSDKMKAVMEGEMEVVVKEERFLRDEPGILDEYFKRCKKLTGTLYTLKRLAEVQDLQGSKSDLTLESQIKTSTQQQTQHVPNKSQMTPNQSQQTPLNPQVSQPLAQPETQTSAQHQHRSRFASPAQKSRFEQSLREGRKNLRTTLFSQNASHRQKRHIMALYNQEHHDHLTPMVTPEKEARKAATKKKGPPPPPPPRRSSSTVKVSPVSPNGTSHLSQETVVERKEVLVAENGLSGCGSAPDISKTNEPTPQEGSTPVCLSFSSGDLLPPQHSLQDSSSTLYSQSIMSKSCDDNLHEFRSGFVNSDLCGKVQHGEYAKNLKNLCMLDQHGFRAIQSGVSEPDILSSNNQKGPPKPPRGNLMDQRKNPMVRDQKSAFQVVTPRPRTIPPHAGIRTTLSSSCAPMPSTKIDTFSKHTHWGQTQHGTLNACKGLNMDTQTNKTAKTVADPQSKVDIIPDTSLEISHANSQSRRLQPTAKPSDSEDERTKQLKEQYAKLRALQNQRKDRPKDDAPTNSDSKPKEGAPVVGPEIPTKEVLIEGKKNLQNTEHRQADSIDKVLSDLENFAMKAGTISEMEGESYKLDTPIIVESRTPLPPSGSFSSPKSAEILQSQSPSKAQPLSSRGNATITATDNRNSNNNLEGSTLPISKEVSTSISPTKLKSDFGKRESANERLKDIHTSSKTIILQQTSPTLNNNTQCLLDKDGNVQVLDKKDKKSGPRSEVRQIYSQQITIKSPRGQIEETFIF</sequence>
<proteinExistence type="predicted"/>
<evidence type="ECO:0000256" key="3">
    <source>
        <dbReference type="SAM" id="MobiDB-lite"/>
    </source>
</evidence>
<dbReference type="OrthoDB" id="6022652at2759"/>
<feature type="region of interest" description="Disordered" evidence="3">
    <location>
        <begin position="187"/>
        <end position="224"/>
    </location>
</feature>
<feature type="region of interest" description="Disordered" evidence="3">
    <location>
        <begin position="238"/>
        <end position="436"/>
    </location>
</feature>
<accession>A0A9Q0YPP1</accession>
<feature type="compositionally biased region" description="Polar residues" evidence="3">
    <location>
        <begin position="892"/>
        <end position="901"/>
    </location>
</feature>
<dbReference type="Pfam" id="PF03915">
    <property type="entry name" value="AIP3"/>
    <property type="match status" value="1"/>
</dbReference>
<keyword evidence="6" id="KW-1185">Reference proteome</keyword>
<feature type="compositionally biased region" description="Polar residues" evidence="3">
    <location>
        <begin position="961"/>
        <end position="970"/>
    </location>
</feature>
<evidence type="ECO:0000259" key="4">
    <source>
        <dbReference type="Pfam" id="PF03915"/>
    </source>
</evidence>
<feature type="compositionally biased region" description="Polar residues" evidence="3">
    <location>
        <begin position="539"/>
        <end position="549"/>
    </location>
</feature>
<feature type="region of interest" description="Disordered" evidence="3">
    <location>
        <begin position="917"/>
        <end position="970"/>
    </location>
</feature>
<dbReference type="EMBL" id="JAIZAY010000018">
    <property type="protein sequence ID" value="KAJ8025245.1"/>
    <property type="molecule type" value="Genomic_DNA"/>
</dbReference>
<dbReference type="GO" id="GO:0005737">
    <property type="term" value="C:cytoplasm"/>
    <property type="evidence" value="ECO:0007669"/>
    <property type="project" value="TreeGrafter"/>
</dbReference>
<dbReference type="PANTHER" id="PTHR22741:SF10">
    <property type="entry name" value="COILED-COIL DOMAIN-CONTAINING PROTEIN CG32809"/>
    <property type="match status" value="1"/>
</dbReference>
<dbReference type="Proteomes" id="UP001152320">
    <property type="component" value="Chromosome 18"/>
</dbReference>
<feature type="region of interest" description="Disordered" evidence="3">
    <location>
        <begin position="819"/>
        <end position="902"/>
    </location>
</feature>
<feature type="compositionally biased region" description="Basic and acidic residues" evidence="3">
    <location>
        <begin position="1233"/>
        <end position="1243"/>
    </location>
</feature>
<feature type="region of interest" description="Disordered" evidence="3">
    <location>
        <begin position="1209"/>
        <end position="1281"/>
    </location>
</feature>
<feature type="compositionally biased region" description="Polar residues" evidence="3">
    <location>
        <begin position="994"/>
        <end position="1005"/>
    </location>
</feature>
<gene>
    <name evidence="5" type="ORF">HOLleu_35400</name>
</gene>
<feature type="coiled-coil region" evidence="2">
    <location>
        <begin position="687"/>
        <end position="721"/>
    </location>
</feature>
<dbReference type="Gene3D" id="1.20.58.1540">
    <property type="entry name" value="Actin interacting protein 3, C-terminal domain"/>
    <property type="match status" value="1"/>
</dbReference>
<feature type="region of interest" description="Disordered" evidence="3">
    <location>
        <begin position="1132"/>
        <end position="1151"/>
    </location>
</feature>
<feature type="compositionally biased region" description="Basic and acidic residues" evidence="3">
    <location>
        <begin position="878"/>
        <end position="889"/>
    </location>
</feature>
<evidence type="ECO:0000313" key="6">
    <source>
        <dbReference type="Proteomes" id="UP001152320"/>
    </source>
</evidence>
<feature type="compositionally biased region" description="Low complexity" evidence="3">
    <location>
        <begin position="948"/>
        <end position="960"/>
    </location>
</feature>
<organism evidence="5 6">
    <name type="scientific">Holothuria leucospilota</name>
    <name type="common">Black long sea cucumber</name>
    <name type="synonym">Mertensiothuria leucospilota</name>
    <dbReference type="NCBI Taxonomy" id="206669"/>
    <lineage>
        <taxon>Eukaryota</taxon>
        <taxon>Metazoa</taxon>
        <taxon>Echinodermata</taxon>
        <taxon>Eleutherozoa</taxon>
        <taxon>Echinozoa</taxon>
        <taxon>Holothuroidea</taxon>
        <taxon>Aspidochirotacea</taxon>
        <taxon>Aspidochirotida</taxon>
        <taxon>Holothuriidae</taxon>
        <taxon>Holothuria</taxon>
    </lineage>
</organism>
<feature type="region of interest" description="Disordered" evidence="3">
    <location>
        <begin position="1337"/>
        <end position="1402"/>
    </location>
</feature>
<feature type="compositionally biased region" description="Polar residues" evidence="3">
    <location>
        <begin position="198"/>
        <end position="220"/>
    </location>
</feature>
<feature type="compositionally biased region" description="Polar residues" evidence="3">
    <location>
        <begin position="243"/>
        <end position="256"/>
    </location>
</feature>
<feature type="compositionally biased region" description="Polar residues" evidence="3">
    <location>
        <begin position="829"/>
        <end position="864"/>
    </location>
</feature>
<feature type="compositionally biased region" description="Polar residues" evidence="3">
    <location>
        <begin position="1209"/>
        <end position="1227"/>
    </location>
</feature>
<keyword evidence="1 2" id="KW-0175">Coiled coil</keyword>
<evidence type="ECO:0000256" key="2">
    <source>
        <dbReference type="SAM" id="Coils"/>
    </source>
</evidence>
<evidence type="ECO:0000256" key="1">
    <source>
        <dbReference type="ARBA" id="ARBA00023054"/>
    </source>
</evidence>
<feature type="compositionally biased region" description="Basic and acidic residues" evidence="3">
    <location>
        <begin position="1251"/>
        <end position="1270"/>
    </location>
</feature>
<dbReference type="InterPro" id="IPR051825">
    <property type="entry name" value="SRCIN1"/>
</dbReference>
<feature type="region of interest" description="Disordered" evidence="3">
    <location>
        <begin position="983"/>
        <end position="1014"/>
    </location>
</feature>
<dbReference type="PANTHER" id="PTHR22741">
    <property type="entry name" value="P140CAP/SNIP-RELATED"/>
    <property type="match status" value="1"/>
</dbReference>
<feature type="domain" description="Actin interacting protein 3-like C-terminal" evidence="4">
    <location>
        <begin position="62"/>
        <end position="163"/>
    </location>
</feature>
<dbReference type="InterPro" id="IPR022782">
    <property type="entry name" value="AIP3-like_C"/>
</dbReference>